<evidence type="ECO:0000313" key="2">
    <source>
        <dbReference type="Proteomes" id="UP001549291"/>
    </source>
</evidence>
<accession>A0ABV2RH90</accession>
<gene>
    <name evidence="1" type="ORF">ABIF63_000270</name>
</gene>
<name>A0ABV2RH90_BRAJP</name>
<comment type="caution">
    <text evidence="1">The sequence shown here is derived from an EMBL/GenBank/DDBJ whole genome shotgun (WGS) entry which is preliminary data.</text>
</comment>
<organism evidence="1 2">
    <name type="scientific">Bradyrhizobium japonicum</name>
    <dbReference type="NCBI Taxonomy" id="375"/>
    <lineage>
        <taxon>Bacteria</taxon>
        <taxon>Pseudomonadati</taxon>
        <taxon>Pseudomonadota</taxon>
        <taxon>Alphaproteobacteria</taxon>
        <taxon>Hyphomicrobiales</taxon>
        <taxon>Nitrobacteraceae</taxon>
        <taxon>Bradyrhizobium</taxon>
    </lineage>
</organism>
<sequence length="79" mass="8767">MRNENCLIVHAVGRQLDLLRGEASRIAKESKVDWWIDRADVGAAFCFENAKAKEAFALTCDDFGVPCQDRLAKKKPAAS</sequence>
<reference evidence="1 2" key="1">
    <citation type="submission" date="2024-06" db="EMBL/GenBank/DDBJ databases">
        <title>Genomic Encyclopedia of Type Strains, Phase V (KMG-V): Genome sequencing to study the core and pangenomes of soil and plant-associated prokaryotes.</title>
        <authorList>
            <person name="Whitman W."/>
        </authorList>
    </citation>
    <scope>NUCLEOTIDE SEQUENCE [LARGE SCALE GENOMIC DNA]</scope>
    <source>
        <strain evidence="1 2">USDA 160</strain>
    </source>
</reference>
<evidence type="ECO:0000313" key="1">
    <source>
        <dbReference type="EMBL" id="MET4716167.1"/>
    </source>
</evidence>
<proteinExistence type="predicted"/>
<dbReference type="EMBL" id="JBEPTQ010000001">
    <property type="protein sequence ID" value="MET4716167.1"/>
    <property type="molecule type" value="Genomic_DNA"/>
</dbReference>
<protein>
    <submittedName>
        <fullName evidence="1">Uncharacterized protein</fullName>
    </submittedName>
</protein>
<dbReference type="RefSeq" id="WP_354269900.1">
    <property type="nucleotide sequence ID" value="NZ_JBEPTQ010000001.1"/>
</dbReference>
<dbReference type="Proteomes" id="UP001549291">
    <property type="component" value="Unassembled WGS sequence"/>
</dbReference>
<keyword evidence="2" id="KW-1185">Reference proteome</keyword>